<reference evidence="1 2" key="1">
    <citation type="submission" date="2023-05" db="EMBL/GenBank/DDBJ databases">
        <title>Pseudoalteromonas ardens sp. nov., Pseudoalteromonas obscura sp. nov., and Pseudoalteromonas umbrosa sp. nov., isolated from the coral Montipora capitata.</title>
        <authorList>
            <person name="Thomas E.M."/>
            <person name="Smith E.M."/>
            <person name="Papke E."/>
            <person name="Shlafstein M.D."/>
            <person name="Oline D.K."/>
            <person name="Videau P."/>
            <person name="Saw J.H."/>
            <person name="Strangman W.K."/>
            <person name="Ushijima B."/>
        </authorList>
    </citation>
    <scope>NUCLEOTIDE SEQUENCE [LARGE SCALE GENOMIC DNA]</scope>
    <source>
        <strain evidence="1 2">P94</strain>
    </source>
</reference>
<gene>
    <name evidence="1" type="ORF">QNM18_11080</name>
</gene>
<proteinExistence type="predicted"/>
<accession>A0ABT7EKN0</accession>
<keyword evidence="2" id="KW-1185">Reference proteome</keyword>
<comment type="caution">
    <text evidence="1">The sequence shown here is derived from an EMBL/GenBank/DDBJ whole genome shotgun (WGS) entry which is preliminary data.</text>
</comment>
<dbReference type="SUPFAM" id="SSF55729">
    <property type="entry name" value="Acyl-CoA N-acyltransferases (Nat)"/>
    <property type="match status" value="1"/>
</dbReference>
<protein>
    <recommendedName>
        <fullName evidence="3">N-acetyltransferase domain-containing protein</fullName>
    </recommendedName>
</protein>
<dbReference type="RefSeq" id="WP_284137240.1">
    <property type="nucleotide sequence ID" value="NZ_JASJUT010000003.1"/>
</dbReference>
<evidence type="ECO:0000313" key="1">
    <source>
        <dbReference type="EMBL" id="MDK2595590.1"/>
    </source>
</evidence>
<evidence type="ECO:0000313" key="2">
    <source>
        <dbReference type="Proteomes" id="UP001231915"/>
    </source>
</evidence>
<sequence>MDKKLTFKSLNKATHQELERITKGLINTYDTSPLRKLNSALAMTAEREDIRARSDDYQDGFDEVRSRRQIPDSVPDEQLHDQIVYLPSGEIWLASIYRNHIDQTIIEIIGESRTEYADLKIYLPEILAFFTWCQPELLSVWSKPNSQHFDSLLSLSGAHLEDCFWGAEIDHMPLAAADDVTLRPLDMETDWHWYKTEYDLFHKETSELKERVEIEDKETFEEALKRQLLFVAESHHQPAQKIGIIMLEPCTELGYNGVLVSDFIIAKAFRGQGLAVKIQAATVNRLKQKYDFFCGYIYGGNGASLQNAKKNRHLLRTEITLPIEHFISV</sequence>
<dbReference type="EMBL" id="JASJUT010000003">
    <property type="protein sequence ID" value="MDK2595590.1"/>
    <property type="molecule type" value="Genomic_DNA"/>
</dbReference>
<dbReference type="InterPro" id="IPR016181">
    <property type="entry name" value="Acyl_CoA_acyltransferase"/>
</dbReference>
<dbReference type="Gene3D" id="3.40.630.30">
    <property type="match status" value="1"/>
</dbReference>
<organism evidence="1 2">
    <name type="scientific">Pseudoalteromonas obscura</name>
    <dbReference type="NCBI Taxonomy" id="3048491"/>
    <lineage>
        <taxon>Bacteria</taxon>
        <taxon>Pseudomonadati</taxon>
        <taxon>Pseudomonadota</taxon>
        <taxon>Gammaproteobacteria</taxon>
        <taxon>Alteromonadales</taxon>
        <taxon>Pseudoalteromonadaceae</taxon>
        <taxon>Pseudoalteromonas</taxon>
    </lineage>
</organism>
<evidence type="ECO:0008006" key="3">
    <source>
        <dbReference type="Google" id="ProtNLM"/>
    </source>
</evidence>
<name>A0ABT7EKN0_9GAMM</name>
<dbReference type="Proteomes" id="UP001231915">
    <property type="component" value="Unassembled WGS sequence"/>
</dbReference>